<organism evidence="2 3">
    <name type="scientific">Micromonospora chokoriensis</name>
    <dbReference type="NCBI Taxonomy" id="356851"/>
    <lineage>
        <taxon>Bacteria</taxon>
        <taxon>Bacillati</taxon>
        <taxon>Actinomycetota</taxon>
        <taxon>Actinomycetes</taxon>
        <taxon>Micromonosporales</taxon>
        <taxon>Micromonosporaceae</taxon>
        <taxon>Micromonospora</taxon>
    </lineage>
</organism>
<dbReference type="CDD" id="cd00531">
    <property type="entry name" value="NTF2_like"/>
    <property type="match status" value="1"/>
</dbReference>
<keyword evidence="2" id="KW-0413">Isomerase</keyword>
<dbReference type="Gene3D" id="3.10.450.50">
    <property type="match status" value="1"/>
</dbReference>
<evidence type="ECO:0000313" key="2">
    <source>
        <dbReference type="EMBL" id="SCF06615.1"/>
    </source>
</evidence>
<feature type="domain" description="DUF4440" evidence="1">
    <location>
        <begin position="19"/>
        <end position="125"/>
    </location>
</feature>
<evidence type="ECO:0000259" key="1">
    <source>
        <dbReference type="Pfam" id="PF14534"/>
    </source>
</evidence>
<keyword evidence="3" id="KW-1185">Reference proteome</keyword>
<dbReference type="GO" id="GO:0016853">
    <property type="term" value="F:isomerase activity"/>
    <property type="evidence" value="ECO:0007669"/>
    <property type="project" value="UniProtKB-KW"/>
</dbReference>
<dbReference type="InterPro" id="IPR027843">
    <property type="entry name" value="DUF4440"/>
</dbReference>
<dbReference type="SUPFAM" id="SSF54427">
    <property type="entry name" value="NTF2-like"/>
    <property type="match status" value="1"/>
</dbReference>
<dbReference type="AlphaFoldDB" id="A0A1C4XDS1"/>
<sequence>MTTTEPVDVYQLVLTDDVEQQNEAFIQAFNSGDGAAFDRLYLDDAISNLSGGPLTGEQRRAAIIEILANRPHLKARVLRNYVAGDTSLVIVDYELRYTDESGEPVTVRGTCTDVLRRQPDGNWLMAIDRPVADTLPDGMPG</sequence>
<accession>A0A1C4XDS1</accession>
<dbReference type="RefSeq" id="WP_088988853.1">
    <property type="nucleotide sequence ID" value="NZ_LT607409.1"/>
</dbReference>
<dbReference type="Pfam" id="PF14534">
    <property type="entry name" value="DUF4440"/>
    <property type="match status" value="1"/>
</dbReference>
<evidence type="ECO:0000313" key="3">
    <source>
        <dbReference type="Proteomes" id="UP000198224"/>
    </source>
</evidence>
<proteinExistence type="predicted"/>
<protein>
    <submittedName>
        <fullName evidence="2">Ketosteroid isomerase homolog</fullName>
    </submittedName>
</protein>
<dbReference type="InterPro" id="IPR032710">
    <property type="entry name" value="NTF2-like_dom_sf"/>
</dbReference>
<gene>
    <name evidence="2" type="ORF">GA0070612_3493</name>
</gene>
<dbReference type="Proteomes" id="UP000198224">
    <property type="component" value="Chromosome I"/>
</dbReference>
<reference evidence="3" key="1">
    <citation type="submission" date="2016-06" db="EMBL/GenBank/DDBJ databases">
        <authorList>
            <person name="Varghese N."/>
            <person name="Submissions Spin"/>
        </authorList>
    </citation>
    <scope>NUCLEOTIDE SEQUENCE [LARGE SCALE GENOMIC DNA]</scope>
    <source>
        <strain evidence="3">DSM 45160</strain>
    </source>
</reference>
<dbReference type="EMBL" id="LT607409">
    <property type="protein sequence ID" value="SCF06615.1"/>
    <property type="molecule type" value="Genomic_DNA"/>
</dbReference>
<name>A0A1C4XDS1_9ACTN</name>